<feature type="region of interest" description="Disordered" evidence="1">
    <location>
        <begin position="18"/>
        <end position="57"/>
    </location>
</feature>
<evidence type="ECO:0000313" key="2">
    <source>
        <dbReference type="EMBL" id="KAK7444764.1"/>
    </source>
</evidence>
<evidence type="ECO:0000313" key="3">
    <source>
        <dbReference type="Proteomes" id="UP001498398"/>
    </source>
</evidence>
<sequence length="368" mass="42890">MFQNLNVLTSEVGSLRSDVNKLQSNAQTPSYGSRSNRRPRRQRTGPFALPHTPQPRDDERNLFMRLFRREMNQCLHIQQDAEIWLHYKNPLSRTTLKSMQEYLEREGCHPTVSSDTKHLPIYWEALHSVWNTALCDQFVDYFVAQYQEYDTDQGKAACKDHFWQRLKTLHYIIKKHVKAQGESALDDEEAALRLYNAWYRKSLKRMRRRTRRVELYDARKETAAGIAAALDAEGAPEAEHWWKVSDMIERLGTGGMSTDTSDCPLDREPQGKPRLCHVFKKPWRSEQVSKLLSCVDRYKAKRSKYGNNAPGNQPHVCERPRYAADSTSKPVAKLPGKFYNRSWYRTQYSEHQAMLDAASDFDLPEAQE</sequence>
<accession>A0ABR1IZX6</accession>
<gene>
    <name evidence="2" type="ORF">VKT23_015081</name>
</gene>
<proteinExistence type="predicted"/>
<keyword evidence="3" id="KW-1185">Reference proteome</keyword>
<comment type="caution">
    <text evidence="2">The sequence shown here is derived from an EMBL/GenBank/DDBJ whole genome shotgun (WGS) entry which is preliminary data.</text>
</comment>
<evidence type="ECO:0000256" key="1">
    <source>
        <dbReference type="SAM" id="MobiDB-lite"/>
    </source>
</evidence>
<dbReference type="Proteomes" id="UP001498398">
    <property type="component" value="Unassembled WGS sequence"/>
</dbReference>
<reference evidence="2 3" key="1">
    <citation type="submission" date="2024-01" db="EMBL/GenBank/DDBJ databases">
        <title>A draft genome for the cacao thread blight pathogen Marasmiellus scandens.</title>
        <authorList>
            <person name="Baruah I.K."/>
            <person name="Leung J."/>
            <person name="Bukari Y."/>
            <person name="Amoako-Attah I."/>
            <person name="Meinhardt L.W."/>
            <person name="Bailey B.A."/>
            <person name="Cohen S.P."/>
        </authorList>
    </citation>
    <scope>NUCLEOTIDE SEQUENCE [LARGE SCALE GENOMIC DNA]</scope>
    <source>
        <strain evidence="2 3">GH-19</strain>
    </source>
</reference>
<feature type="compositionally biased region" description="Polar residues" evidence="1">
    <location>
        <begin position="20"/>
        <end position="33"/>
    </location>
</feature>
<organism evidence="2 3">
    <name type="scientific">Marasmiellus scandens</name>
    <dbReference type="NCBI Taxonomy" id="2682957"/>
    <lineage>
        <taxon>Eukaryota</taxon>
        <taxon>Fungi</taxon>
        <taxon>Dikarya</taxon>
        <taxon>Basidiomycota</taxon>
        <taxon>Agaricomycotina</taxon>
        <taxon>Agaricomycetes</taxon>
        <taxon>Agaricomycetidae</taxon>
        <taxon>Agaricales</taxon>
        <taxon>Marasmiineae</taxon>
        <taxon>Omphalotaceae</taxon>
        <taxon>Marasmiellus</taxon>
    </lineage>
</organism>
<name>A0ABR1IZX6_9AGAR</name>
<dbReference type="EMBL" id="JBANRG010000049">
    <property type="protein sequence ID" value="KAK7444764.1"/>
    <property type="molecule type" value="Genomic_DNA"/>
</dbReference>
<protein>
    <submittedName>
        <fullName evidence="2">Uncharacterized protein</fullName>
    </submittedName>
</protein>